<feature type="non-terminal residue" evidence="2">
    <location>
        <position position="95"/>
    </location>
</feature>
<name>A0AAV5S7S6_9BILA</name>
<feature type="region of interest" description="Disordered" evidence="1">
    <location>
        <begin position="46"/>
        <end position="74"/>
    </location>
</feature>
<dbReference type="EMBL" id="BTSX01000001">
    <property type="protein sequence ID" value="GMS78708.1"/>
    <property type="molecule type" value="Genomic_DNA"/>
</dbReference>
<reference evidence="2" key="1">
    <citation type="submission" date="2023-10" db="EMBL/GenBank/DDBJ databases">
        <title>Genome assembly of Pristionchus species.</title>
        <authorList>
            <person name="Yoshida K."/>
            <person name="Sommer R.J."/>
        </authorList>
    </citation>
    <scope>NUCLEOTIDE SEQUENCE</scope>
    <source>
        <strain evidence="2">RS0144</strain>
    </source>
</reference>
<evidence type="ECO:0000256" key="1">
    <source>
        <dbReference type="SAM" id="MobiDB-lite"/>
    </source>
</evidence>
<proteinExistence type="predicted"/>
<sequence>MDFSAVSEFFSDFTPYESHSLTAVTNRLSPNGNRFNPYARSSAVVATASESKTSKASGTRSKRAPKPTPAAAAVAGERKFKNQNHQNMRFANEDY</sequence>
<feature type="compositionally biased region" description="Low complexity" evidence="1">
    <location>
        <begin position="46"/>
        <end position="57"/>
    </location>
</feature>
<accession>A0AAV5S7S6</accession>
<protein>
    <submittedName>
        <fullName evidence="2">Uncharacterized protein</fullName>
    </submittedName>
</protein>
<comment type="caution">
    <text evidence="2">The sequence shown here is derived from an EMBL/GenBank/DDBJ whole genome shotgun (WGS) entry which is preliminary data.</text>
</comment>
<evidence type="ECO:0000313" key="2">
    <source>
        <dbReference type="EMBL" id="GMS78708.1"/>
    </source>
</evidence>
<gene>
    <name evidence="2" type="ORF">PENTCL1PPCAC_883</name>
</gene>
<dbReference type="Proteomes" id="UP001432027">
    <property type="component" value="Unassembled WGS sequence"/>
</dbReference>
<keyword evidence="3" id="KW-1185">Reference proteome</keyword>
<evidence type="ECO:0000313" key="3">
    <source>
        <dbReference type="Proteomes" id="UP001432027"/>
    </source>
</evidence>
<dbReference type="AlphaFoldDB" id="A0AAV5S7S6"/>
<organism evidence="2 3">
    <name type="scientific">Pristionchus entomophagus</name>
    <dbReference type="NCBI Taxonomy" id="358040"/>
    <lineage>
        <taxon>Eukaryota</taxon>
        <taxon>Metazoa</taxon>
        <taxon>Ecdysozoa</taxon>
        <taxon>Nematoda</taxon>
        <taxon>Chromadorea</taxon>
        <taxon>Rhabditida</taxon>
        <taxon>Rhabditina</taxon>
        <taxon>Diplogasteromorpha</taxon>
        <taxon>Diplogasteroidea</taxon>
        <taxon>Neodiplogasteridae</taxon>
        <taxon>Pristionchus</taxon>
    </lineage>
</organism>